<comment type="caution">
    <text evidence="2">The sequence shown here is derived from an EMBL/GenBank/DDBJ whole genome shotgun (WGS) entry which is preliminary data.</text>
</comment>
<protein>
    <submittedName>
        <fullName evidence="2">DUF4123 domain-containing protein</fullName>
    </submittedName>
</protein>
<evidence type="ECO:0000259" key="1">
    <source>
        <dbReference type="Pfam" id="PF13503"/>
    </source>
</evidence>
<dbReference type="InterPro" id="IPR025391">
    <property type="entry name" value="DUF4123"/>
</dbReference>
<keyword evidence="3" id="KW-1185">Reference proteome</keyword>
<dbReference type="EMBL" id="NDXW01000001">
    <property type="protein sequence ID" value="RDH42741.1"/>
    <property type="molecule type" value="Genomic_DNA"/>
</dbReference>
<dbReference type="Pfam" id="PF13503">
    <property type="entry name" value="DUF4123"/>
    <property type="match status" value="1"/>
</dbReference>
<proteinExistence type="predicted"/>
<evidence type="ECO:0000313" key="3">
    <source>
        <dbReference type="Proteomes" id="UP000257039"/>
    </source>
</evidence>
<feature type="domain" description="DUF4123" evidence="1">
    <location>
        <begin position="27"/>
        <end position="145"/>
    </location>
</feature>
<gene>
    <name evidence="2" type="ORF">B9G39_04350</name>
</gene>
<sequence>MKTSSNQNHYRVFTVEENIEWPDTSAYLLLDSVRFDNIKRWIYEAAPVPQMRTLYLNTELHDIAVVSPELVKVEMYSPLWTRFMTEGLDLQAGIIFFSEYSFEALITHCQWWCRVLNQCNDVAICRLYDTNLCGWLFKASLPKQLTYLLGPISDLYCYREGEWLAFKNAQPNTDNNYDALLTLGQNQWSAVSDAKYHFFLKRLVQHMDMFFPDFLSGLNQQKKLERADSLYNEAASLNFETEQDILFYCNVLGFLGFDVLQPDIYPEIYALLTQSSSLTPSQRIKEASIKAQQTVNSKVSNG</sequence>
<organism evidence="2 3">
    <name type="scientific">Zooshikella ganghwensis</name>
    <dbReference type="NCBI Taxonomy" id="202772"/>
    <lineage>
        <taxon>Bacteria</taxon>
        <taxon>Pseudomonadati</taxon>
        <taxon>Pseudomonadota</taxon>
        <taxon>Gammaproteobacteria</taxon>
        <taxon>Oceanospirillales</taxon>
        <taxon>Zooshikellaceae</taxon>
        <taxon>Zooshikella</taxon>
    </lineage>
</organism>
<dbReference type="RefSeq" id="WP_094786198.1">
    <property type="nucleotide sequence ID" value="NZ_NDXW01000001.1"/>
</dbReference>
<dbReference type="Proteomes" id="UP000257039">
    <property type="component" value="Unassembled WGS sequence"/>
</dbReference>
<name>A0A4V1IN74_9GAMM</name>
<reference evidence="2 3" key="1">
    <citation type="submission" date="2017-04" db="EMBL/GenBank/DDBJ databases">
        <title>Draft genome sequence of Zooshikella ganghwensis VG4 isolated from Red Sea sediments.</title>
        <authorList>
            <person name="Rehman Z."/>
            <person name="Alam I."/>
            <person name="Kamau A."/>
            <person name="Bajic V."/>
            <person name="Leiknes T."/>
        </authorList>
    </citation>
    <scope>NUCLEOTIDE SEQUENCE [LARGE SCALE GENOMIC DNA]</scope>
    <source>
        <strain evidence="2 3">VG4</strain>
    </source>
</reference>
<accession>A0A4V1IN74</accession>
<dbReference type="AlphaFoldDB" id="A0A4V1IN74"/>
<evidence type="ECO:0000313" key="2">
    <source>
        <dbReference type="EMBL" id="RDH42741.1"/>
    </source>
</evidence>